<reference evidence="1 2" key="1">
    <citation type="submission" date="2016-12" db="EMBL/GenBank/DDBJ databases">
        <title>The genomes of Aspergillus section Nigri reveals drivers in fungal speciation.</title>
        <authorList>
            <consortium name="DOE Joint Genome Institute"/>
            <person name="Vesth T.C."/>
            <person name="Nybo J."/>
            <person name="Theobald S."/>
            <person name="Brandl J."/>
            <person name="Frisvad J.C."/>
            <person name="Nielsen K.F."/>
            <person name="Lyhne E.K."/>
            <person name="Kogle M.E."/>
            <person name="Kuo A."/>
            <person name="Riley R."/>
            <person name="Clum A."/>
            <person name="Nolan M."/>
            <person name="Lipzen A."/>
            <person name="Salamov A."/>
            <person name="Henrissat B."/>
            <person name="Wiebenga A."/>
            <person name="De Vries R.P."/>
            <person name="Grigoriev I.V."/>
            <person name="Mortensen U.H."/>
            <person name="Andersen M.R."/>
            <person name="Baker S.E."/>
        </authorList>
    </citation>
    <scope>NUCLEOTIDE SEQUENCE [LARGE SCALE GENOMIC DNA]</scope>
    <source>
        <strain evidence="1 2">CBS 117.55</strain>
    </source>
</reference>
<name>A0A317WKW8_9EURO</name>
<evidence type="ECO:0000313" key="1">
    <source>
        <dbReference type="EMBL" id="PWY86705.1"/>
    </source>
</evidence>
<dbReference type="OrthoDB" id="1577640at2759"/>
<dbReference type="GO" id="GO:0009116">
    <property type="term" value="P:nucleoside metabolic process"/>
    <property type="evidence" value="ECO:0007669"/>
    <property type="project" value="InterPro"/>
</dbReference>
<protein>
    <submittedName>
        <fullName evidence="1">Purine and uridine phosphorylase</fullName>
    </submittedName>
</protein>
<comment type="caution">
    <text evidence="1">The sequence shown here is derived from an EMBL/GenBank/DDBJ whole genome shotgun (WGS) entry which is preliminary data.</text>
</comment>
<proteinExistence type="predicted"/>
<dbReference type="STRING" id="1448321.A0A317WKW8"/>
<dbReference type="PANTHER" id="PTHR46082">
    <property type="entry name" value="ATP/GTP-BINDING PROTEIN-RELATED"/>
    <property type="match status" value="1"/>
</dbReference>
<dbReference type="RefSeq" id="XP_025400937.1">
    <property type="nucleotide sequence ID" value="XM_025540180.1"/>
</dbReference>
<dbReference type="AlphaFoldDB" id="A0A317WKW8"/>
<dbReference type="GeneID" id="37062417"/>
<dbReference type="EMBL" id="MSFL01000007">
    <property type="protein sequence ID" value="PWY86705.1"/>
    <property type="molecule type" value="Genomic_DNA"/>
</dbReference>
<dbReference type="InterPro" id="IPR035994">
    <property type="entry name" value="Nucleoside_phosphorylase_sf"/>
</dbReference>
<accession>A0A317WKW8</accession>
<dbReference type="GO" id="GO:0003824">
    <property type="term" value="F:catalytic activity"/>
    <property type="evidence" value="ECO:0007669"/>
    <property type="project" value="InterPro"/>
</dbReference>
<dbReference type="InterPro" id="IPR053137">
    <property type="entry name" value="NLR-like"/>
</dbReference>
<dbReference type="VEuPathDB" id="FungiDB:BO70DRAFT_311414"/>
<dbReference type="Gene3D" id="3.40.50.1580">
    <property type="entry name" value="Nucleoside phosphorylase domain"/>
    <property type="match status" value="1"/>
</dbReference>
<evidence type="ECO:0000313" key="2">
    <source>
        <dbReference type="Proteomes" id="UP000247233"/>
    </source>
</evidence>
<keyword evidence="2" id="KW-1185">Reference proteome</keyword>
<dbReference type="PANTHER" id="PTHR46082:SF11">
    <property type="entry name" value="AAA+ ATPASE DOMAIN-CONTAINING PROTEIN-RELATED"/>
    <property type="match status" value="1"/>
</dbReference>
<sequence length="473" mass="53027">MPATYNRIYTYLFRQPENQNNRPMSRPALDEFQIGWICALPIEEAAAREILDERFDSLEEQDEADPNIYTLGRIGKHYVVITCLGGEYGMTSATTAANNMTRTFSRSLRVGLLVGVGGGIPSPAHDIRLGDVVISYPTGTCGGVLQHHVGKIVRDGKLIRTGALNGPPRLLLGAVNKMRAAELTDDPLYPSYIDKVIRKNSRTRRNFRRPDSEHDRLFQAQYEHPSDSASCDDCPADWEVARDRRDDRPHTHYGIIASGNLVKNGITRERLRRETGALCFETEAAGLMKHFPCITVRGICDYADSHKNKRWQGYAALVAASYAKELLSHMTHDQVSNERLMKDSRTTFMGEFKSGSKSAGHIEQTIDMNQVFIADGAKFGSSNSEQFLSFQSIRVKILPQIERWLASLVAKRMFWLHGMTDTSKPIISRGMLGIFEERNVLGATFILKTVEENREIAKPLLLTLPNQLVTVGP</sequence>
<dbReference type="SUPFAM" id="SSF53167">
    <property type="entry name" value="Purine and uridine phosphorylases"/>
    <property type="match status" value="1"/>
</dbReference>
<dbReference type="Proteomes" id="UP000247233">
    <property type="component" value="Unassembled WGS sequence"/>
</dbReference>
<gene>
    <name evidence="1" type="ORF">BO70DRAFT_311414</name>
</gene>
<organism evidence="1 2">
    <name type="scientific">Aspergillus heteromorphus CBS 117.55</name>
    <dbReference type="NCBI Taxonomy" id="1448321"/>
    <lineage>
        <taxon>Eukaryota</taxon>
        <taxon>Fungi</taxon>
        <taxon>Dikarya</taxon>
        <taxon>Ascomycota</taxon>
        <taxon>Pezizomycotina</taxon>
        <taxon>Eurotiomycetes</taxon>
        <taxon>Eurotiomycetidae</taxon>
        <taxon>Eurotiales</taxon>
        <taxon>Aspergillaceae</taxon>
        <taxon>Aspergillus</taxon>
        <taxon>Aspergillus subgen. Circumdati</taxon>
    </lineage>
</organism>